<feature type="domain" description="NAD-dependent epimerase/dehydratase" evidence="2">
    <location>
        <begin position="4"/>
        <end position="240"/>
    </location>
</feature>
<dbReference type="PANTHER" id="PTHR43000">
    <property type="entry name" value="DTDP-D-GLUCOSE 4,6-DEHYDRATASE-RELATED"/>
    <property type="match status" value="1"/>
</dbReference>
<dbReference type="SUPFAM" id="SSF51735">
    <property type="entry name" value="NAD(P)-binding Rossmann-fold domains"/>
    <property type="match status" value="1"/>
</dbReference>
<evidence type="ECO:0000259" key="2">
    <source>
        <dbReference type="Pfam" id="PF01370"/>
    </source>
</evidence>
<evidence type="ECO:0000313" key="3">
    <source>
        <dbReference type="EMBL" id="OGK03035.1"/>
    </source>
</evidence>
<dbReference type="AlphaFoldDB" id="A0A1F7F8R3"/>
<protein>
    <recommendedName>
        <fullName evidence="2">NAD-dependent epimerase/dehydratase domain-containing protein</fullName>
    </recommendedName>
</protein>
<proteinExistence type="inferred from homology"/>
<dbReference type="InterPro" id="IPR036291">
    <property type="entry name" value="NAD(P)-bd_dom_sf"/>
</dbReference>
<dbReference type="InterPro" id="IPR001509">
    <property type="entry name" value="Epimerase_deHydtase"/>
</dbReference>
<evidence type="ECO:0000313" key="4">
    <source>
        <dbReference type="Proteomes" id="UP000179243"/>
    </source>
</evidence>
<dbReference type="Gene3D" id="3.90.25.10">
    <property type="entry name" value="UDP-galactose 4-epimerase, domain 1"/>
    <property type="match status" value="1"/>
</dbReference>
<sequence length="313" mass="34742">MNYFITGGCGFIGSHIAEELVSEGHQVKIYDNLASGHLKNIDHLKSRVSFIQADICDFDRLKEEMKGMDYVFHEAALVSVFDSVERPFDNNAINITGTLNVLSAARENKIKRAVMASSAAIYGNEPTLPKREEMKPEPESPYALAKTVDEYYMKIFASLYGLETVTLRYFNVYGTRQDPSSMYSGVISRFVNMVIAGKTPTIFGDGLQSRDFVFVKDIVAANLLAMRCVKAGKGEVFNIASSSQTNLLDLLRILGEIEGRELKPQFREARAGDIKHSFADISRARAVLGYNPSTSITEGLKVLVAYEKNKTSC</sequence>
<evidence type="ECO:0000256" key="1">
    <source>
        <dbReference type="ARBA" id="ARBA00007637"/>
    </source>
</evidence>
<dbReference type="Proteomes" id="UP000179243">
    <property type="component" value="Unassembled WGS sequence"/>
</dbReference>
<organism evidence="3 4">
    <name type="scientific">Candidatus Raymondbacteria bacterium RIFOXYD12_FULL_49_13</name>
    <dbReference type="NCBI Taxonomy" id="1817890"/>
    <lineage>
        <taxon>Bacteria</taxon>
        <taxon>Raymondiibacteriota</taxon>
    </lineage>
</organism>
<dbReference type="Gene3D" id="3.40.50.720">
    <property type="entry name" value="NAD(P)-binding Rossmann-like Domain"/>
    <property type="match status" value="1"/>
</dbReference>
<dbReference type="EMBL" id="MFYX01000098">
    <property type="protein sequence ID" value="OGK03035.1"/>
    <property type="molecule type" value="Genomic_DNA"/>
</dbReference>
<dbReference type="Pfam" id="PF01370">
    <property type="entry name" value="Epimerase"/>
    <property type="match status" value="1"/>
</dbReference>
<comment type="similarity">
    <text evidence="1">Belongs to the NAD(P)-dependent epimerase/dehydratase family.</text>
</comment>
<accession>A0A1F7F8R3</accession>
<comment type="caution">
    <text evidence="3">The sequence shown here is derived from an EMBL/GenBank/DDBJ whole genome shotgun (WGS) entry which is preliminary data.</text>
</comment>
<dbReference type="PRINTS" id="PR01713">
    <property type="entry name" value="NUCEPIMERASE"/>
</dbReference>
<gene>
    <name evidence="3" type="ORF">A2519_21320</name>
</gene>
<reference evidence="3 4" key="1">
    <citation type="journal article" date="2016" name="Nat. Commun.">
        <title>Thousands of microbial genomes shed light on interconnected biogeochemical processes in an aquifer system.</title>
        <authorList>
            <person name="Anantharaman K."/>
            <person name="Brown C.T."/>
            <person name="Hug L.A."/>
            <person name="Sharon I."/>
            <person name="Castelle C.J."/>
            <person name="Probst A.J."/>
            <person name="Thomas B.C."/>
            <person name="Singh A."/>
            <person name="Wilkins M.J."/>
            <person name="Karaoz U."/>
            <person name="Brodie E.L."/>
            <person name="Williams K.H."/>
            <person name="Hubbard S.S."/>
            <person name="Banfield J.F."/>
        </authorList>
    </citation>
    <scope>NUCLEOTIDE SEQUENCE [LARGE SCALE GENOMIC DNA]</scope>
</reference>
<name>A0A1F7F8R3_UNCRA</name>